<gene>
    <name evidence="3" type="ORF">PV327_007385</name>
</gene>
<dbReference type="PANTHER" id="PTHR24073">
    <property type="entry name" value="DRAB5-RELATED"/>
    <property type="match status" value="1"/>
</dbReference>
<organism evidence="3 4">
    <name type="scientific">Microctonus hyperodae</name>
    <name type="common">Parasitoid wasp</name>
    <dbReference type="NCBI Taxonomy" id="165561"/>
    <lineage>
        <taxon>Eukaryota</taxon>
        <taxon>Metazoa</taxon>
        <taxon>Ecdysozoa</taxon>
        <taxon>Arthropoda</taxon>
        <taxon>Hexapoda</taxon>
        <taxon>Insecta</taxon>
        <taxon>Pterygota</taxon>
        <taxon>Neoptera</taxon>
        <taxon>Endopterygota</taxon>
        <taxon>Hymenoptera</taxon>
        <taxon>Apocrita</taxon>
        <taxon>Ichneumonoidea</taxon>
        <taxon>Braconidae</taxon>
        <taxon>Euphorinae</taxon>
        <taxon>Microctonus</taxon>
    </lineage>
</organism>
<keyword evidence="1" id="KW-0547">Nucleotide-binding</keyword>
<dbReference type="InterPro" id="IPR027417">
    <property type="entry name" value="P-loop_NTPase"/>
</dbReference>
<dbReference type="AlphaFoldDB" id="A0AA39FZ29"/>
<evidence type="ECO:0008006" key="5">
    <source>
        <dbReference type="Google" id="ProtNLM"/>
    </source>
</evidence>
<evidence type="ECO:0000256" key="1">
    <source>
        <dbReference type="ARBA" id="ARBA00022741"/>
    </source>
</evidence>
<dbReference type="PRINTS" id="PR00449">
    <property type="entry name" value="RASTRNSFRMNG"/>
</dbReference>
<proteinExistence type="predicted"/>
<protein>
    <recommendedName>
        <fullName evidence="5">Rab-like protein 5</fullName>
    </recommendedName>
</protein>
<dbReference type="SUPFAM" id="SSF52540">
    <property type="entry name" value="P-loop containing nucleoside triphosphate hydrolases"/>
    <property type="match status" value="1"/>
</dbReference>
<evidence type="ECO:0000313" key="3">
    <source>
        <dbReference type="EMBL" id="KAK0178499.1"/>
    </source>
</evidence>
<dbReference type="EMBL" id="JAQQBR010000004">
    <property type="protein sequence ID" value="KAK0178499.1"/>
    <property type="molecule type" value="Genomic_DNA"/>
</dbReference>
<evidence type="ECO:0000313" key="4">
    <source>
        <dbReference type="Proteomes" id="UP001168972"/>
    </source>
</evidence>
<name>A0AA39FZ29_MICHY</name>
<keyword evidence="4" id="KW-1185">Reference proteome</keyword>
<dbReference type="Gene3D" id="3.40.50.300">
    <property type="entry name" value="P-loop containing nucleotide triphosphate hydrolases"/>
    <property type="match status" value="1"/>
</dbReference>
<dbReference type="Pfam" id="PF08477">
    <property type="entry name" value="Roc"/>
    <property type="match status" value="1"/>
</dbReference>
<reference evidence="3" key="2">
    <citation type="submission" date="2023-03" db="EMBL/GenBank/DDBJ databases">
        <authorList>
            <person name="Inwood S.N."/>
            <person name="Skelly J.G."/>
            <person name="Guhlin J."/>
            <person name="Harrop T.W.R."/>
            <person name="Goldson S.G."/>
            <person name="Dearden P.K."/>
        </authorList>
    </citation>
    <scope>NUCLEOTIDE SEQUENCE</scope>
    <source>
        <strain evidence="3">Lincoln</strain>
        <tissue evidence="3">Whole body</tissue>
    </source>
</reference>
<reference evidence="3" key="1">
    <citation type="journal article" date="2023" name="bioRxiv">
        <title>Scaffold-level genome assemblies of two parasitoid biocontrol wasps reveal the parthenogenesis mechanism and an associated novel virus.</title>
        <authorList>
            <person name="Inwood S."/>
            <person name="Skelly J."/>
            <person name="Guhlin J."/>
            <person name="Harrop T."/>
            <person name="Goldson S."/>
            <person name="Dearden P."/>
        </authorList>
    </citation>
    <scope>NUCLEOTIDE SEQUENCE</scope>
    <source>
        <strain evidence="3">Lincoln</strain>
        <tissue evidence="3">Whole body</tissue>
    </source>
</reference>
<sequence length="187" mass="21304">MQPVKIVVIGPVGTGKTTVANFLADATDITTDYRPTQGVRILEFDTANVNVKNKHTKVDIELWDCSGDKKFEDCWPAIRQETQGVIFVYNQNSNDQIKILERFHDYFVIQAKLESKSCVVFFFNSNKQSTDVPKRISNTFAKISQVNCNVEEGGNKLRTDFQAFLSTLTTRLQEKSEQEENNILQDN</sequence>
<keyword evidence="2" id="KW-0342">GTP-binding</keyword>
<dbReference type="GO" id="GO:0005525">
    <property type="term" value="F:GTP binding"/>
    <property type="evidence" value="ECO:0007669"/>
    <property type="project" value="UniProtKB-KW"/>
</dbReference>
<accession>A0AA39FZ29</accession>
<evidence type="ECO:0000256" key="2">
    <source>
        <dbReference type="ARBA" id="ARBA00023134"/>
    </source>
</evidence>
<comment type="caution">
    <text evidence="3">The sequence shown here is derived from an EMBL/GenBank/DDBJ whole genome shotgun (WGS) entry which is preliminary data.</text>
</comment>
<dbReference type="Proteomes" id="UP001168972">
    <property type="component" value="Unassembled WGS sequence"/>
</dbReference>